<dbReference type="EMBL" id="LVZM01004898">
    <property type="protein sequence ID" value="OUC47252.1"/>
    <property type="molecule type" value="Genomic_DNA"/>
</dbReference>
<evidence type="ECO:0000313" key="2">
    <source>
        <dbReference type="EMBL" id="OUC47252.1"/>
    </source>
</evidence>
<dbReference type="Proteomes" id="UP000243006">
    <property type="component" value="Unassembled WGS sequence"/>
</dbReference>
<accession>A0A1Y3EPX8</accession>
<evidence type="ECO:0000313" key="3">
    <source>
        <dbReference type="Proteomes" id="UP000243006"/>
    </source>
</evidence>
<reference evidence="2 3" key="1">
    <citation type="submission" date="2015-04" db="EMBL/GenBank/DDBJ databases">
        <title>Draft genome of the roundworm Trichinella nativa.</title>
        <authorList>
            <person name="Mitreva M."/>
        </authorList>
    </citation>
    <scope>NUCLEOTIDE SEQUENCE [LARGE SCALE GENOMIC DNA]</scope>
    <source>
        <strain evidence="2 3">ISS45</strain>
    </source>
</reference>
<feature type="non-terminal residue" evidence="2">
    <location>
        <position position="83"/>
    </location>
</feature>
<sequence length="83" mass="9464">MCAAFDIFLDLLNVDNKMNDVPKLRRSSRIAALNRTKSPVFQTPECSKLPEKNNLSSGTSFRTAPPRKLLKQHELRMTYLTTP</sequence>
<feature type="region of interest" description="Disordered" evidence="1">
    <location>
        <begin position="41"/>
        <end position="66"/>
    </location>
</feature>
<feature type="compositionally biased region" description="Polar residues" evidence="1">
    <location>
        <begin position="53"/>
        <end position="62"/>
    </location>
</feature>
<dbReference type="AlphaFoldDB" id="A0A1Y3EPX8"/>
<proteinExistence type="predicted"/>
<evidence type="ECO:0000256" key="1">
    <source>
        <dbReference type="SAM" id="MobiDB-lite"/>
    </source>
</evidence>
<protein>
    <submittedName>
        <fullName evidence="2">Uncharacterized protein</fullName>
    </submittedName>
</protein>
<name>A0A1Y3EPX8_9BILA</name>
<gene>
    <name evidence="2" type="ORF">D917_01472</name>
</gene>
<comment type="caution">
    <text evidence="2">The sequence shown here is derived from an EMBL/GenBank/DDBJ whole genome shotgun (WGS) entry which is preliminary data.</text>
</comment>
<organism evidence="2 3">
    <name type="scientific">Trichinella nativa</name>
    <dbReference type="NCBI Taxonomy" id="6335"/>
    <lineage>
        <taxon>Eukaryota</taxon>
        <taxon>Metazoa</taxon>
        <taxon>Ecdysozoa</taxon>
        <taxon>Nematoda</taxon>
        <taxon>Enoplea</taxon>
        <taxon>Dorylaimia</taxon>
        <taxon>Trichinellida</taxon>
        <taxon>Trichinellidae</taxon>
        <taxon>Trichinella</taxon>
    </lineage>
</organism>